<comment type="subunit">
    <text evidence="3">Homodimer.</text>
</comment>
<comment type="caution">
    <text evidence="20">The sequence shown here is derived from an EMBL/GenBank/DDBJ whole genome shotgun (WGS) entry which is preliminary data.</text>
</comment>
<proteinExistence type="inferred from homology"/>
<dbReference type="KEGG" id="csl:COCSUDRAFT_65695"/>
<dbReference type="InterPro" id="IPR011006">
    <property type="entry name" value="CheY-like_superfamily"/>
</dbReference>
<feature type="region of interest" description="Disordered" evidence="16">
    <location>
        <begin position="1691"/>
        <end position="1818"/>
    </location>
</feature>
<feature type="domain" description="CCT" evidence="19">
    <location>
        <begin position="1602"/>
        <end position="1644"/>
    </location>
</feature>
<feature type="compositionally biased region" description="Polar residues" evidence="16">
    <location>
        <begin position="1562"/>
        <end position="1571"/>
    </location>
</feature>
<evidence type="ECO:0000256" key="8">
    <source>
        <dbReference type="ARBA" id="ARBA00022777"/>
    </source>
</evidence>
<evidence type="ECO:0000256" key="5">
    <source>
        <dbReference type="ARBA" id="ARBA00022605"/>
    </source>
</evidence>
<feature type="compositionally biased region" description="Low complexity" evidence="16">
    <location>
        <begin position="1227"/>
        <end position="1238"/>
    </location>
</feature>
<dbReference type="Pfam" id="PF06203">
    <property type="entry name" value="CCT"/>
    <property type="match status" value="1"/>
</dbReference>
<dbReference type="SUPFAM" id="SSF56112">
    <property type="entry name" value="Protein kinase-like (PK-like)"/>
    <property type="match status" value="1"/>
</dbReference>
<evidence type="ECO:0000256" key="17">
    <source>
        <dbReference type="SAM" id="SignalP"/>
    </source>
</evidence>
<dbReference type="NCBIfam" id="NF004326">
    <property type="entry name" value="PRK05720.1"/>
    <property type="match status" value="1"/>
</dbReference>
<dbReference type="UniPathway" id="UPA00904">
    <property type="reaction ID" value="UER00874"/>
</dbReference>
<dbReference type="Gene3D" id="3.30.200.20">
    <property type="entry name" value="Phosphorylase Kinase, domain 1"/>
    <property type="match status" value="1"/>
</dbReference>
<evidence type="ECO:0000256" key="15">
    <source>
        <dbReference type="PROSITE-ProRule" id="PRU00169"/>
    </source>
</evidence>
<keyword evidence="13 14" id="KW-0539">Nucleus</keyword>
<feature type="compositionally biased region" description="Gly residues" evidence="16">
    <location>
        <begin position="1355"/>
        <end position="1365"/>
    </location>
</feature>
<accession>I0Z044</accession>
<dbReference type="RefSeq" id="XP_005648557.1">
    <property type="nucleotide sequence ID" value="XM_005648500.1"/>
</dbReference>
<dbReference type="Gene3D" id="3.90.1200.10">
    <property type="match status" value="1"/>
</dbReference>
<dbReference type="STRING" id="574566.I0Z044"/>
<keyword evidence="4 14" id="KW-0963">Cytoplasm</keyword>
<comment type="similarity">
    <text evidence="14">Belongs to the eIF-2B alpha/beta/delta subunits family. MtnA subfamily.</text>
</comment>
<comment type="pathway">
    <text evidence="14">Amino-acid biosynthesis; L-methionine biosynthesis via salvage pathway; L-methionine from S-methyl-5-thio-alpha-D-ribose 1-phosphate: step 1/6.</text>
</comment>
<keyword evidence="12 14" id="KW-0413">Isomerase</keyword>
<evidence type="ECO:0000256" key="1">
    <source>
        <dbReference type="ARBA" id="ARBA00010165"/>
    </source>
</evidence>
<feature type="region of interest" description="Disordered" evidence="16">
    <location>
        <begin position="1078"/>
        <end position="1173"/>
    </location>
</feature>
<evidence type="ECO:0000256" key="13">
    <source>
        <dbReference type="ARBA" id="ARBA00023242"/>
    </source>
</evidence>
<dbReference type="GO" id="GO:0005737">
    <property type="term" value="C:cytoplasm"/>
    <property type="evidence" value="ECO:0007669"/>
    <property type="project" value="UniProtKB-SubCell"/>
</dbReference>
<dbReference type="PROSITE" id="PS51017">
    <property type="entry name" value="CCT"/>
    <property type="match status" value="1"/>
</dbReference>
<dbReference type="FunFam" id="1.20.120.420:FF:000003">
    <property type="entry name" value="Methylthioribose-1-phosphate isomerase"/>
    <property type="match status" value="1"/>
</dbReference>
<feature type="compositionally biased region" description="Polar residues" evidence="16">
    <location>
        <begin position="1205"/>
        <end position="1217"/>
    </location>
</feature>
<dbReference type="PANTHER" id="PTHR34273:SF2">
    <property type="entry name" value="METHYLTHIORIBOSE KINASE"/>
    <property type="match status" value="1"/>
</dbReference>
<feature type="region of interest" description="Disordered" evidence="16">
    <location>
        <begin position="1345"/>
        <end position="1375"/>
    </location>
</feature>
<protein>
    <recommendedName>
        <fullName evidence="14">Methylthioribose-1-phosphate isomerase</fullName>
        <shortName evidence="14">M1Pi</shortName>
        <shortName evidence="14">MTR-1-P isomerase</shortName>
        <ecNumber evidence="14">5.3.1.23</ecNumber>
    </recommendedName>
    <alternativeName>
        <fullName evidence="14">S-methyl-5-thioribose-1-phosphate isomerase</fullName>
    </alternativeName>
    <alternativeName>
        <fullName evidence="14">Translation initiation factor eIF-2B subunit alpha/beta/delta-like protein</fullName>
    </alternativeName>
</protein>
<dbReference type="InterPro" id="IPR037171">
    <property type="entry name" value="NagB/RpiA_transferase-like"/>
</dbReference>
<name>I0Z044_COCSC</name>
<dbReference type="InterPro" id="IPR010402">
    <property type="entry name" value="CCT_domain"/>
</dbReference>
<keyword evidence="5 14" id="KW-0028">Amino-acid biosynthesis</keyword>
<feature type="active site" description="Proton donor" evidence="14">
    <location>
        <position position="213"/>
    </location>
</feature>
<dbReference type="GO" id="GO:0005634">
    <property type="term" value="C:nucleus"/>
    <property type="evidence" value="ECO:0007669"/>
    <property type="project" value="UniProtKB-SubCell"/>
</dbReference>
<dbReference type="InterPro" id="IPR011559">
    <property type="entry name" value="Initiation_fac_2B_a/b/d"/>
</dbReference>
<feature type="site" description="Transition state stabilizer" evidence="14">
    <location>
        <position position="133"/>
    </location>
</feature>
<dbReference type="InterPro" id="IPR009212">
    <property type="entry name" value="Methylthioribose_kinase"/>
</dbReference>
<dbReference type="GO" id="GO:0046523">
    <property type="term" value="F:S-methyl-5-thioribose-1-phosphate isomerase activity"/>
    <property type="evidence" value="ECO:0007669"/>
    <property type="project" value="UniProtKB-UniRule"/>
</dbReference>
<feature type="compositionally biased region" description="Low complexity" evidence="16">
    <location>
        <begin position="985"/>
        <end position="1000"/>
    </location>
</feature>
<dbReference type="InterPro" id="IPR027363">
    <property type="entry name" value="M1Pi_N"/>
</dbReference>
<gene>
    <name evidence="20" type="ORF">COCSUDRAFT_65695</name>
</gene>
<feature type="region of interest" description="Disordered" evidence="16">
    <location>
        <begin position="909"/>
        <end position="1045"/>
    </location>
</feature>
<dbReference type="Gene3D" id="1.20.120.420">
    <property type="entry name" value="translation initiation factor eif-2b, domain 1"/>
    <property type="match status" value="1"/>
</dbReference>
<evidence type="ECO:0000256" key="6">
    <source>
        <dbReference type="ARBA" id="ARBA00022679"/>
    </source>
</evidence>
<dbReference type="InterPro" id="IPR001789">
    <property type="entry name" value="Sig_transdc_resp-reg_receiver"/>
</dbReference>
<evidence type="ECO:0000256" key="3">
    <source>
        <dbReference type="ARBA" id="ARBA00011738"/>
    </source>
</evidence>
<dbReference type="NCBIfam" id="TIGR00524">
    <property type="entry name" value="eIF-2B_rel"/>
    <property type="match status" value="1"/>
</dbReference>
<dbReference type="SMART" id="SM00448">
    <property type="entry name" value="REC"/>
    <property type="match status" value="1"/>
</dbReference>
<feature type="compositionally biased region" description="Low complexity" evidence="16">
    <location>
        <begin position="1345"/>
        <end position="1354"/>
    </location>
</feature>
<feature type="compositionally biased region" description="Polar residues" evidence="16">
    <location>
        <begin position="1292"/>
        <end position="1310"/>
    </location>
</feature>
<feature type="compositionally biased region" description="Polar residues" evidence="16">
    <location>
        <begin position="1746"/>
        <end position="1759"/>
    </location>
</feature>
<evidence type="ECO:0000259" key="18">
    <source>
        <dbReference type="PROSITE" id="PS50110"/>
    </source>
</evidence>
<evidence type="ECO:0000256" key="11">
    <source>
        <dbReference type="ARBA" id="ARBA00023167"/>
    </source>
</evidence>
<keyword evidence="6" id="KW-0808">Transferase</keyword>
<keyword evidence="10" id="KW-0090">Biological rhythms</keyword>
<comment type="catalytic activity">
    <reaction evidence="14">
        <text>5-(methylsulfanyl)-alpha-D-ribose 1-phosphate = 5-(methylsulfanyl)-D-ribulose 1-phosphate</text>
        <dbReference type="Rhea" id="RHEA:19989"/>
        <dbReference type="ChEBI" id="CHEBI:58533"/>
        <dbReference type="ChEBI" id="CHEBI:58548"/>
        <dbReference type="EC" id="5.3.1.23"/>
    </reaction>
</comment>
<dbReference type="InterPro" id="IPR002575">
    <property type="entry name" value="Aminoglycoside_PTrfase"/>
</dbReference>
<organism evidence="20 21">
    <name type="scientific">Coccomyxa subellipsoidea (strain C-169)</name>
    <name type="common">Green microalga</name>
    <dbReference type="NCBI Taxonomy" id="574566"/>
    <lineage>
        <taxon>Eukaryota</taxon>
        <taxon>Viridiplantae</taxon>
        <taxon>Chlorophyta</taxon>
        <taxon>core chlorophytes</taxon>
        <taxon>Trebouxiophyceae</taxon>
        <taxon>Trebouxiophyceae incertae sedis</taxon>
        <taxon>Coccomyxaceae</taxon>
        <taxon>Coccomyxa</taxon>
        <taxon>Coccomyxa subellipsoidea</taxon>
    </lineage>
</organism>
<evidence type="ECO:0000256" key="7">
    <source>
        <dbReference type="ARBA" id="ARBA00022741"/>
    </source>
</evidence>
<feature type="compositionally biased region" description="Polar residues" evidence="16">
    <location>
        <begin position="1239"/>
        <end position="1254"/>
    </location>
</feature>
<dbReference type="Gene3D" id="3.40.50.2300">
    <property type="match status" value="1"/>
</dbReference>
<feature type="compositionally biased region" description="Polar residues" evidence="16">
    <location>
        <begin position="1016"/>
        <end position="1025"/>
    </location>
</feature>
<feature type="region of interest" description="Disordered" evidence="16">
    <location>
        <begin position="1205"/>
        <end position="1275"/>
    </location>
</feature>
<dbReference type="PANTHER" id="PTHR34273">
    <property type="entry name" value="METHYLTHIORIBOSE KINASE"/>
    <property type="match status" value="1"/>
</dbReference>
<evidence type="ECO:0000256" key="9">
    <source>
        <dbReference type="ARBA" id="ARBA00022840"/>
    </source>
</evidence>
<feature type="compositionally biased region" description="Basic and acidic residues" evidence="16">
    <location>
        <begin position="929"/>
        <end position="938"/>
    </location>
</feature>
<keyword evidence="17" id="KW-0732">Signal</keyword>
<feature type="chain" id="PRO_5003637388" description="Methylthioribose-1-phosphate isomerase" evidence="17">
    <location>
        <begin position="19"/>
        <end position="1818"/>
    </location>
</feature>
<feature type="region of interest" description="Disordered" evidence="16">
    <location>
        <begin position="1536"/>
        <end position="1601"/>
    </location>
</feature>
<dbReference type="NCBIfam" id="TIGR01767">
    <property type="entry name" value="MTRK"/>
    <property type="match status" value="1"/>
</dbReference>
<comment type="similarity">
    <text evidence="2">Belongs to the ARR-like family.</text>
</comment>
<feature type="compositionally biased region" description="Acidic residues" evidence="16">
    <location>
        <begin position="1691"/>
        <end position="1708"/>
    </location>
</feature>
<dbReference type="GO" id="GO:0019509">
    <property type="term" value="P:L-methionine salvage from methylthioadenosine"/>
    <property type="evidence" value="ECO:0007669"/>
    <property type="project" value="UniProtKB-UniRule"/>
</dbReference>
<evidence type="ECO:0000313" key="21">
    <source>
        <dbReference type="Proteomes" id="UP000007264"/>
    </source>
</evidence>
<evidence type="ECO:0000259" key="19">
    <source>
        <dbReference type="PROSITE" id="PS51017"/>
    </source>
</evidence>
<feature type="compositionally biased region" description="Gly residues" evidence="16">
    <location>
        <begin position="1122"/>
        <end position="1137"/>
    </location>
</feature>
<feature type="signal peptide" evidence="17">
    <location>
        <begin position="1"/>
        <end position="18"/>
    </location>
</feature>
<evidence type="ECO:0000256" key="12">
    <source>
        <dbReference type="ARBA" id="ARBA00023235"/>
    </source>
</evidence>
<feature type="compositionally biased region" description="Polar residues" evidence="16">
    <location>
        <begin position="1768"/>
        <end position="1784"/>
    </location>
</feature>
<evidence type="ECO:0000256" key="14">
    <source>
        <dbReference type="HAMAP-Rule" id="MF_03119"/>
    </source>
</evidence>
<dbReference type="Pfam" id="PF01008">
    <property type="entry name" value="IF-2B"/>
    <property type="match status" value="1"/>
</dbReference>
<feature type="compositionally biased region" description="Low complexity" evidence="16">
    <location>
        <begin position="1790"/>
        <end position="1801"/>
    </location>
</feature>
<evidence type="ECO:0000256" key="16">
    <source>
        <dbReference type="SAM" id="MobiDB-lite"/>
    </source>
</evidence>
<dbReference type="EMBL" id="AGSI01000006">
    <property type="protein sequence ID" value="EIE24013.1"/>
    <property type="molecule type" value="Genomic_DNA"/>
</dbReference>
<dbReference type="Pfam" id="PF01636">
    <property type="entry name" value="APH"/>
    <property type="match status" value="1"/>
</dbReference>
<feature type="compositionally biased region" description="Low complexity" evidence="16">
    <location>
        <begin position="1087"/>
        <end position="1103"/>
    </location>
</feature>
<feature type="domain" description="Response regulatory" evidence="18">
    <location>
        <begin position="752"/>
        <end position="875"/>
    </location>
</feature>
<dbReference type="FunFam" id="3.40.50.10470:FF:000003">
    <property type="entry name" value="Methylthioribose-1-phosphate isomerase"/>
    <property type="match status" value="1"/>
</dbReference>
<dbReference type="InterPro" id="IPR005251">
    <property type="entry name" value="IF-M1Pi"/>
</dbReference>
<dbReference type="NCBIfam" id="TIGR00512">
    <property type="entry name" value="salvage_mtnA"/>
    <property type="match status" value="1"/>
</dbReference>
<feature type="region of interest" description="Disordered" evidence="16">
    <location>
        <begin position="1292"/>
        <end position="1321"/>
    </location>
</feature>
<keyword evidence="7" id="KW-0547">Nucleotide-binding</keyword>
<dbReference type="Pfam" id="PF00072">
    <property type="entry name" value="Response_reg"/>
    <property type="match status" value="1"/>
</dbReference>
<evidence type="ECO:0000256" key="4">
    <source>
        <dbReference type="ARBA" id="ARBA00022490"/>
    </source>
</evidence>
<keyword evidence="9" id="KW-0067">ATP-binding</keyword>
<dbReference type="Gene3D" id="3.40.50.10470">
    <property type="entry name" value="Translation initiation factor eif-2b, domain 2"/>
    <property type="match status" value="1"/>
</dbReference>
<dbReference type="InterPro" id="IPR042529">
    <property type="entry name" value="IF_2B-like_C"/>
</dbReference>
<feature type="region of interest" description="Disordered" evidence="16">
    <location>
        <begin position="1484"/>
        <end position="1505"/>
    </location>
</feature>
<dbReference type="GO" id="GO:0046522">
    <property type="term" value="F:S-methyl-5-thioribose kinase activity"/>
    <property type="evidence" value="ECO:0007669"/>
    <property type="project" value="InterPro"/>
</dbReference>
<sequence>MAVRGAPAIAIAAALALAAELVNQGGGAQFESAQAAYQKITEQLEYLVTSRPTAVNLQIAANRLSAIAKKEASVEGGSGVSVTIAVISAADAMFKDDITANKTMGKLGAEGILAELASRGGSSGAGVRVLTHCNTGSLATAAYGTALGVVRALHAAGHLQHAFCTETRPYNQGSRLTAYELVHDGLPAMLIADSAAAALMAQRKVDAIVVGADRIAANGDTANKIGTFSLAVNAAHHGIPFYIAAPTMTVDPSLPDGTLIPIEERSSTELTHHQGQRVAAPGINVWNPAFDVTPASLITGIITEQGIIQQRDGAIDVNSFLREHGLLEAEESRDNGAVTSVPTSKIPGFRALNLETVKEYVAERPDLGERVGPSGSKDSWTVREVGDGNINFVYIVEGPSGALVVKQGLPYIRIAHDWPLTQERARFEAEALREEARHCPEHIPELYHFDAALCLLVMQYLPPPHLVLRPALTAGHSFPSLARHIAHFMATTLFRTSLLALDSKAWRELVGRFENMDICRLTEQVIFTDPYYSAPMNRHTSPQLDDLADAFQHDVAAKAAIAALKAKFVQQRQALLHGDLHTGSLMVTADTTYVIDAEFAFAGPIAFDVGKMVANLLIAFFAGGGLQTAEQPRTAQRRWLLQATVEMWELFKTEFRELWNAALKDKKAGDLCPAPLFGNDAPAGPDALQAVQEAFFAGLLPDVLGFAGAVIIRRILGIAHVVDYESITDVDARHPGGAGAAAVDILSPQSLRVLVVDSKASARQEVVALLRKCTYQVMEVKSTAEALQLLKDQQARDGAPGVDLILKEHDPPAANACRLLRRTLEDDVLRTVPVVVMSSQEDRDVMVACLQLGAADYMIRPLRHNELRNLWARVYWWRRAFYLQQQATHALGAKEHSLPGLKLRYYPSLSQSSDESEETKRCQQALKPVNREEMERSGEGSAPNGSGNGGANGSGNCSKDGNGNSRVHPGSGGNGNGNSATKQCEGSNQPNGESGNNGNGDSATKAGNLHFGNGNSGNDASTSRQEVAALQGTAQGGKRYRMAQEAGAEMRGAKCEGGAEAGMEPKLWPADGVRPVKLYRGGHSRSDAVNDNGNGVVGSTTGGQAATLPGSSSRQDSKPNGTNGGDGSSGQDTGNGNGAMTANGNGGSTSHRMELPSSAEGAQTGGPHQSTRLHSEAGGFRAYIGQAHKRKASEIATVSEVPLNRASSQALARNSTAAPRPADCTEAGSMARAGGAASNTLGPQTTGSTPTSASEDTRMVGSDGKGTSMPLRLGSKSGSLDQVQVQWPHNESAQMQQRLQASAQRQNSGPAPQMPGFRGPGNFNYFGMPPPNFPMPGPFWPGMPNPMGQVSGQSSGQGSGQGGFQEGNPQFDAFFGPFGAQQMAAAMAAAAGAASTGNREREAAAAAAQQQQQQQHHFAMILQQQQAQQQQMFLQQYGLAASNMMQQMAAGGPWQQSNRAQPGSPSAAAAAQFAAAFPFGNPNGSGGARSVPSYPAHPMASRGGPMQQYAAARAAAAATAASNGARPGLMHSAPAAAAGNAGATHGGAGVNNGATSRAPPGLQQNGTQQNGAEEDAQIGVKAEQGADVLTSGTANATGRERRMQALHKYKQKRKNLNFTKKIRYESRKQLAQARPRVKGQFVRMASGAIDADAVEAAVEADAAEMLGDLPNLAAAADAALAAAKVAAEDEGMDFQDDDESVDNEEEIKEEAAAKWQAGAAQPPEEDDDDNVVNSPQDIFNRVAGPASNSHGQHSGSRLQSHGIAMHPHSNSNRTASPVVVSNTHGKVAVNGNGSSDSGSNSPDIKDGPGESPDADMEQ</sequence>
<comment type="function">
    <text evidence="14">Catalyzes the interconversion of methylthioribose-1-phosphate (MTR-1-P) into methylthioribulose-1-phosphate (MTRu-1-P).</text>
</comment>
<dbReference type="InterPro" id="IPR011009">
    <property type="entry name" value="Kinase-like_dom_sf"/>
</dbReference>
<dbReference type="InterPro" id="IPR000649">
    <property type="entry name" value="IF-2B-related"/>
</dbReference>
<dbReference type="GO" id="GO:0005524">
    <property type="term" value="F:ATP binding"/>
    <property type="evidence" value="ECO:0007669"/>
    <property type="project" value="UniProtKB-KW"/>
</dbReference>
<keyword evidence="8" id="KW-0418">Kinase</keyword>
<keyword evidence="21" id="KW-1185">Reference proteome</keyword>
<dbReference type="SUPFAM" id="SSF100950">
    <property type="entry name" value="NagB/RpiA/CoA transferase-like"/>
    <property type="match status" value="1"/>
</dbReference>
<dbReference type="PROSITE" id="PS50110">
    <property type="entry name" value="RESPONSE_REGULATORY"/>
    <property type="match status" value="1"/>
</dbReference>
<dbReference type="Proteomes" id="UP000007264">
    <property type="component" value="Unassembled WGS sequence"/>
</dbReference>
<dbReference type="GeneID" id="17042011"/>
<evidence type="ECO:0000256" key="2">
    <source>
        <dbReference type="ARBA" id="ARBA00010330"/>
    </source>
</evidence>
<dbReference type="GO" id="GO:0000160">
    <property type="term" value="P:phosphorelay signal transduction system"/>
    <property type="evidence" value="ECO:0007669"/>
    <property type="project" value="InterPro"/>
</dbReference>
<evidence type="ECO:0000256" key="10">
    <source>
        <dbReference type="ARBA" id="ARBA00023108"/>
    </source>
</evidence>
<comment type="subcellular location">
    <subcellularLocation>
        <location evidence="14">Cytoplasm</location>
    </subcellularLocation>
    <subcellularLocation>
        <location evidence="14">Nucleus</location>
    </subcellularLocation>
</comment>
<comment type="similarity">
    <text evidence="1">Belongs to the methylthioribose kinase family.</text>
</comment>
<dbReference type="eggNOG" id="KOG1468">
    <property type="taxonomic scope" value="Eukaryota"/>
</dbReference>
<feature type="compositionally biased region" description="Polar residues" evidence="16">
    <location>
        <begin position="1109"/>
        <end position="1121"/>
    </location>
</feature>
<dbReference type="GO" id="GO:0048511">
    <property type="term" value="P:rhythmic process"/>
    <property type="evidence" value="ECO:0007669"/>
    <property type="project" value="UniProtKB-KW"/>
</dbReference>
<evidence type="ECO:0000313" key="20">
    <source>
        <dbReference type="EMBL" id="EIE24013.1"/>
    </source>
</evidence>
<comment type="caution">
    <text evidence="15">Lacks conserved residue(s) required for the propagation of feature annotation.</text>
</comment>
<keyword evidence="11 14" id="KW-0486">Methionine biosynthesis</keyword>
<dbReference type="SUPFAM" id="SSF52172">
    <property type="entry name" value="CheY-like"/>
    <property type="match status" value="1"/>
</dbReference>
<dbReference type="HAMAP" id="MF_01678">
    <property type="entry name" value="Salvage_MtnA"/>
    <property type="match status" value="1"/>
</dbReference>
<dbReference type="eggNOG" id="KOG1601">
    <property type="taxonomic scope" value="Eukaryota"/>
</dbReference>
<dbReference type="EC" id="5.3.1.23" evidence="14"/>
<dbReference type="OrthoDB" id="2461at2759"/>
<reference evidence="20 21" key="1">
    <citation type="journal article" date="2012" name="Genome Biol.">
        <title>The genome of the polar eukaryotic microalga coccomyxa subellipsoidea reveals traits of cold adaptation.</title>
        <authorList>
            <person name="Blanc G."/>
            <person name="Agarkova I."/>
            <person name="Grimwood J."/>
            <person name="Kuo A."/>
            <person name="Brueggeman A."/>
            <person name="Dunigan D."/>
            <person name="Gurnon J."/>
            <person name="Ladunga I."/>
            <person name="Lindquist E."/>
            <person name="Lucas S."/>
            <person name="Pangilinan J."/>
            <person name="Proschold T."/>
            <person name="Salamov A."/>
            <person name="Schmutz J."/>
            <person name="Weeks D."/>
            <person name="Yamada T."/>
            <person name="Claverie J.M."/>
            <person name="Grigoriev I."/>
            <person name="Van Etten J."/>
            <person name="Lomsadze A."/>
            <person name="Borodovsky M."/>
        </authorList>
    </citation>
    <scope>NUCLEOTIDE SEQUENCE [LARGE SCALE GENOMIC DNA]</scope>
    <source>
        <strain evidence="20 21">C-169</strain>
    </source>
</reference>